<evidence type="ECO:0000259" key="1">
    <source>
        <dbReference type="Pfam" id="PF07848"/>
    </source>
</evidence>
<dbReference type="Proteomes" id="UP000273516">
    <property type="component" value="Unassembled WGS sequence"/>
</dbReference>
<proteinExistence type="predicted"/>
<protein>
    <submittedName>
        <fullName evidence="3">ArsR family transcriptional regulator</fullName>
    </submittedName>
</protein>
<dbReference type="GO" id="GO:0006351">
    <property type="term" value="P:DNA-templated transcription"/>
    <property type="evidence" value="ECO:0007669"/>
    <property type="project" value="InterPro"/>
</dbReference>
<feature type="domain" description="Transcriptional repressor PaaX-like C-terminal" evidence="2">
    <location>
        <begin position="167"/>
        <end position="254"/>
    </location>
</feature>
<sequence length="282" mass="30920">MKQERGDSTRAVFENDPPRASSFIVTIYGDVVDPRGGVLWMGTLIECCARHGISESLVRTAVWRLVSAGRLEGQRIGRKSYYRLSNAGQTEFRRAARILFDPPAPARGWLLAPCNGSGPIPPGWVQLGDAFIAAPHHDDTTLPNGPVMEAQVVSGSRDMAGFAQRYWPLKEIAGSYRRFLTRFAPIRDEGRTGALTGAEALALRLRLVDEYRHAALTDPRLPAEALPADWPANKARKVFRDIYLALSRAADRHVGESFADSEGNLAASTPETDARLASLRIA</sequence>
<accession>A0A3M0MDA7</accession>
<dbReference type="Pfam" id="PF08223">
    <property type="entry name" value="PaaX_C"/>
    <property type="match status" value="1"/>
</dbReference>
<dbReference type="EMBL" id="QOKZ01000003">
    <property type="protein sequence ID" value="RMC35611.1"/>
    <property type="molecule type" value="Genomic_DNA"/>
</dbReference>
<dbReference type="AlphaFoldDB" id="A0A3M0MDA7"/>
<feature type="domain" description="Transcriptional repressor PaaX-like N-terminal" evidence="1">
    <location>
        <begin position="19"/>
        <end position="88"/>
    </location>
</feature>
<reference evidence="3 4" key="1">
    <citation type="submission" date="2018-07" db="EMBL/GenBank/DDBJ databases">
        <authorList>
            <person name="Zhang Y."/>
            <person name="Wang L."/>
            <person name="Ma S."/>
        </authorList>
    </citation>
    <scope>NUCLEOTIDE SEQUENCE [LARGE SCALE GENOMIC DNA]</scope>
    <source>
        <strain evidence="3 4">4-2</strain>
    </source>
</reference>
<dbReference type="PIRSF" id="PIRSF020623">
    <property type="entry name" value="PaaX"/>
    <property type="match status" value="1"/>
</dbReference>
<dbReference type="PANTHER" id="PTHR30319">
    <property type="entry name" value="PHENYLACETIC ACID REGULATOR-RELATED TRANSCRIPTIONAL REPRESSOR"/>
    <property type="match status" value="1"/>
</dbReference>
<dbReference type="InterPro" id="IPR011965">
    <property type="entry name" value="PaaX_trns_reg"/>
</dbReference>
<dbReference type="RefSeq" id="WP_122112233.1">
    <property type="nucleotide sequence ID" value="NZ_QOKZ01000003.1"/>
</dbReference>
<keyword evidence="4" id="KW-1185">Reference proteome</keyword>
<organism evidence="3 4">
    <name type="scientific">Paracoccus alkanivorans</name>
    <dbReference type="NCBI Taxonomy" id="2116655"/>
    <lineage>
        <taxon>Bacteria</taxon>
        <taxon>Pseudomonadati</taxon>
        <taxon>Pseudomonadota</taxon>
        <taxon>Alphaproteobacteria</taxon>
        <taxon>Rhodobacterales</taxon>
        <taxon>Paracoccaceae</taxon>
        <taxon>Paracoccus</taxon>
    </lineage>
</organism>
<comment type="caution">
    <text evidence="3">The sequence shown here is derived from an EMBL/GenBank/DDBJ whole genome shotgun (WGS) entry which is preliminary data.</text>
</comment>
<dbReference type="Pfam" id="PF07848">
    <property type="entry name" value="PaaX"/>
    <property type="match status" value="1"/>
</dbReference>
<gene>
    <name evidence="3" type="ORF">C9E81_10345</name>
</gene>
<evidence type="ECO:0000313" key="3">
    <source>
        <dbReference type="EMBL" id="RMC35611.1"/>
    </source>
</evidence>
<name>A0A3M0MDA7_9RHOB</name>
<dbReference type="Gene3D" id="1.10.10.10">
    <property type="entry name" value="Winged helix-like DNA-binding domain superfamily/Winged helix DNA-binding domain"/>
    <property type="match status" value="1"/>
</dbReference>
<dbReference type="InterPro" id="IPR013225">
    <property type="entry name" value="PaaX_C"/>
</dbReference>
<dbReference type="InterPro" id="IPR012906">
    <property type="entry name" value="PaaX-like_N"/>
</dbReference>
<evidence type="ECO:0000259" key="2">
    <source>
        <dbReference type="Pfam" id="PF08223"/>
    </source>
</evidence>
<evidence type="ECO:0000313" key="4">
    <source>
        <dbReference type="Proteomes" id="UP000273516"/>
    </source>
</evidence>
<dbReference type="InterPro" id="IPR036388">
    <property type="entry name" value="WH-like_DNA-bd_sf"/>
</dbReference>
<dbReference type="Gene3D" id="1.20.58.1460">
    <property type="match status" value="1"/>
</dbReference>
<dbReference type="OrthoDB" id="2270427at2"/>
<dbReference type="PANTHER" id="PTHR30319:SF1">
    <property type="entry name" value="TRANSCRIPTIONAL REPRESSOR PAAX"/>
    <property type="match status" value="1"/>
</dbReference>